<name>A0A662YVE3_ACIRT</name>
<proteinExistence type="predicted"/>
<accession>A0A662YVE3</accession>
<dbReference type="Proteomes" id="UP000289886">
    <property type="component" value="Unassembled WGS sequence"/>
</dbReference>
<organism evidence="1 2">
    <name type="scientific">Acipenser ruthenus</name>
    <name type="common">Sterlet sturgeon</name>
    <dbReference type="NCBI Taxonomy" id="7906"/>
    <lineage>
        <taxon>Eukaryota</taxon>
        <taxon>Metazoa</taxon>
        <taxon>Chordata</taxon>
        <taxon>Craniata</taxon>
        <taxon>Vertebrata</taxon>
        <taxon>Euteleostomi</taxon>
        <taxon>Actinopterygii</taxon>
        <taxon>Chondrostei</taxon>
        <taxon>Acipenseriformes</taxon>
        <taxon>Acipenseridae</taxon>
        <taxon>Acipenser</taxon>
    </lineage>
</organism>
<sequence length="91" mass="10297">MKALEILKPFFVVTEEMLAEKHVTASKVIILVRNLQRITATAAQQNPPGTTAHNLTDALNKSIWKRCQESRRFFGITMLLDPRFKALAFGI</sequence>
<dbReference type="EMBL" id="SCEB01000157">
    <property type="protein sequence ID" value="RXN00605.1"/>
    <property type="molecule type" value="Genomic_DNA"/>
</dbReference>
<dbReference type="AlphaFoldDB" id="A0A662YVE3"/>
<comment type="caution">
    <text evidence="1">The sequence shown here is derived from an EMBL/GenBank/DDBJ whole genome shotgun (WGS) entry which is preliminary data.</text>
</comment>
<protein>
    <submittedName>
        <fullName evidence="1">Uncharacterized protein</fullName>
    </submittedName>
</protein>
<gene>
    <name evidence="1" type="ORF">EOD39_9099</name>
</gene>
<reference evidence="1 2" key="1">
    <citation type="submission" date="2019-01" db="EMBL/GenBank/DDBJ databases">
        <title>Draft Genome and Complete Hox-Cluster Characterization of the Sterlet Sturgeon (Acipenser ruthenus).</title>
        <authorList>
            <person name="Wei Q."/>
        </authorList>
    </citation>
    <scope>NUCLEOTIDE SEQUENCE [LARGE SCALE GENOMIC DNA]</scope>
    <source>
        <strain evidence="1">WHYD16114868_AA</strain>
        <tissue evidence="1">Blood</tissue>
    </source>
</reference>
<keyword evidence="2" id="KW-1185">Reference proteome</keyword>
<evidence type="ECO:0000313" key="1">
    <source>
        <dbReference type="EMBL" id="RXN00605.1"/>
    </source>
</evidence>
<evidence type="ECO:0000313" key="2">
    <source>
        <dbReference type="Proteomes" id="UP000289886"/>
    </source>
</evidence>